<keyword evidence="4" id="KW-1185">Reference proteome</keyword>
<feature type="chain" id="PRO_5043854116" evidence="2">
    <location>
        <begin position="21"/>
        <end position="257"/>
    </location>
</feature>
<accession>A0AAV5W2V1</accession>
<feature type="compositionally biased region" description="Basic and acidic residues" evidence="1">
    <location>
        <begin position="82"/>
        <end position="94"/>
    </location>
</feature>
<evidence type="ECO:0000313" key="4">
    <source>
        <dbReference type="Proteomes" id="UP001432322"/>
    </source>
</evidence>
<comment type="caution">
    <text evidence="3">The sequence shown here is derived from an EMBL/GenBank/DDBJ whole genome shotgun (WGS) entry which is preliminary data.</text>
</comment>
<evidence type="ECO:0000313" key="3">
    <source>
        <dbReference type="EMBL" id="GMT25015.1"/>
    </source>
</evidence>
<protein>
    <submittedName>
        <fullName evidence="3">Uncharacterized protein</fullName>
    </submittedName>
</protein>
<proteinExistence type="predicted"/>
<evidence type="ECO:0000256" key="1">
    <source>
        <dbReference type="SAM" id="MobiDB-lite"/>
    </source>
</evidence>
<reference evidence="3" key="1">
    <citation type="submission" date="2023-10" db="EMBL/GenBank/DDBJ databases">
        <title>Genome assembly of Pristionchus species.</title>
        <authorList>
            <person name="Yoshida K."/>
            <person name="Sommer R.J."/>
        </authorList>
    </citation>
    <scope>NUCLEOTIDE SEQUENCE</scope>
    <source>
        <strain evidence="3">RS5133</strain>
    </source>
</reference>
<name>A0AAV5W2V1_9BILA</name>
<sequence length="257" mass="28395">LSTTMKCICVLLAAPVLILAQSYGVSNDAPVYGGAPATPAYPVPFQADPYHDILYAGRRHHHRRNRHSHSRSRSSSDSNEDSCSRLKSKCDKDDDNCEKAKIRGNVASCEGKRGEIVQIQDGKGNLIDYGFNSVEVDVKCRDERWSVKTFEGKRLKVKNVVCYRFALPALVNLKAIETARTKPFEVETFFDKKYVADAINWSAGVFIKNPALATTRPVLSALANLERALNTVTPVAAVAPVADEHIDETEDETTPDE</sequence>
<dbReference type="Proteomes" id="UP001432322">
    <property type="component" value="Unassembled WGS sequence"/>
</dbReference>
<keyword evidence="2" id="KW-0732">Signal</keyword>
<feature type="signal peptide" evidence="2">
    <location>
        <begin position="1"/>
        <end position="20"/>
    </location>
</feature>
<dbReference type="EMBL" id="BTSY01000004">
    <property type="protein sequence ID" value="GMT25015.1"/>
    <property type="molecule type" value="Genomic_DNA"/>
</dbReference>
<feature type="compositionally biased region" description="Basic residues" evidence="1">
    <location>
        <begin position="60"/>
        <end position="72"/>
    </location>
</feature>
<dbReference type="AlphaFoldDB" id="A0AAV5W2V1"/>
<organism evidence="3 4">
    <name type="scientific">Pristionchus fissidentatus</name>
    <dbReference type="NCBI Taxonomy" id="1538716"/>
    <lineage>
        <taxon>Eukaryota</taxon>
        <taxon>Metazoa</taxon>
        <taxon>Ecdysozoa</taxon>
        <taxon>Nematoda</taxon>
        <taxon>Chromadorea</taxon>
        <taxon>Rhabditida</taxon>
        <taxon>Rhabditina</taxon>
        <taxon>Diplogasteromorpha</taxon>
        <taxon>Diplogasteroidea</taxon>
        <taxon>Neodiplogasteridae</taxon>
        <taxon>Pristionchus</taxon>
    </lineage>
</organism>
<feature type="non-terminal residue" evidence="3">
    <location>
        <position position="1"/>
    </location>
</feature>
<evidence type="ECO:0000256" key="2">
    <source>
        <dbReference type="SAM" id="SignalP"/>
    </source>
</evidence>
<feature type="region of interest" description="Disordered" evidence="1">
    <location>
        <begin position="60"/>
        <end position="94"/>
    </location>
</feature>
<gene>
    <name evidence="3" type="ORF">PFISCL1PPCAC_16312</name>
</gene>